<organism evidence="1 2">
    <name type="scientific">Caballeronia sordidicola</name>
    <name type="common">Burkholderia sordidicola</name>
    <dbReference type="NCBI Taxonomy" id="196367"/>
    <lineage>
        <taxon>Bacteria</taxon>
        <taxon>Pseudomonadati</taxon>
        <taxon>Pseudomonadota</taxon>
        <taxon>Betaproteobacteria</taxon>
        <taxon>Burkholderiales</taxon>
        <taxon>Burkholderiaceae</taxon>
        <taxon>Caballeronia</taxon>
    </lineage>
</organism>
<dbReference type="EMBL" id="NBTY01000218">
    <property type="protein sequence ID" value="OTP65640.1"/>
    <property type="molecule type" value="Genomic_DNA"/>
</dbReference>
<dbReference type="Proteomes" id="UP000194546">
    <property type="component" value="Unassembled WGS sequence"/>
</dbReference>
<evidence type="ECO:0000313" key="1">
    <source>
        <dbReference type="EMBL" id="OTP65640.1"/>
    </source>
</evidence>
<protein>
    <submittedName>
        <fullName evidence="1">Uncharacterized protein</fullName>
    </submittedName>
</protein>
<proteinExistence type="predicted"/>
<accession>A0A2C9XUP6</accession>
<name>A0A2C9XUP6_CABSO</name>
<comment type="caution">
    <text evidence="1">The sequence shown here is derived from an EMBL/GenBank/DDBJ whole genome shotgun (WGS) entry which is preliminary data.</text>
</comment>
<dbReference type="AlphaFoldDB" id="A0A2C9XUP6"/>
<sequence length="47" mass="5217">MSYLAGRQACGVQVARLAKKRLSVHFSSKPRDLQATLFLIKLTNVTV</sequence>
<gene>
    <name evidence="1" type="ORF">PAMC26510_37730</name>
</gene>
<evidence type="ECO:0000313" key="2">
    <source>
        <dbReference type="Proteomes" id="UP000194546"/>
    </source>
</evidence>
<reference evidence="1 2" key="1">
    <citation type="submission" date="2017-03" db="EMBL/GenBank/DDBJ databases">
        <title>Genome analysis of strain PAMC 26510.</title>
        <authorList>
            <person name="Oh H.-M."/>
            <person name="Yang J.-A."/>
        </authorList>
    </citation>
    <scope>NUCLEOTIDE SEQUENCE [LARGE SCALE GENOMIC DNA]</scope>
    <source>
        <strain evidence="1 2">PAMC 26510</strain>
    </source>
</reference>